<dbReference type="InterPro" id="IPR012340">
    <property type="entry name" value="NA-bd_OB-fold"/>
</dbReference>
<feature type="compositionally biased region" description="Acidic residues" evidence="1">
    <location>
        <begin position="919"/>
        <end position="930"/>
    </location>
</feature>
<comment type="caution">
    <text evidence="2">The sequence shown here is derived from an EMBL/GenBank/DDBJ whole genome shotgun (WGS) entry which is preliminary data.</text>
</comment>
<evidence type="ECO:0000256" key="1">
    <source>
        <dbReference type="SAM" id="MobiDB-lite"/>
    </source>
</evidence>
<keyword evidence="3" id="KW-1185">Reference proteome</keyword>
<evidence type="ECO:0000313" key="2">
    <source>
        <dbReference type="EMBL" id="PHJ19385.1"/>
    </source>
</evidence>
<protein>
    <submittedName>
        <fullName evidence="2">Uncharacterized protein</fullName>
    </submittedName>
</protein>
<dbReference type="AlphaFoldDB" id="A0A2C6KSP7"/>
<organism evidence="2 3">
    <name type="scientific">Cystoisospora suis</name>
    <dbReference type="NCBI Taxonomy" id="483139"/>
    <lineage>
        <taxon>Eukaryota</taxon>
        <taxon>Sar</taxon>
        <taxon>Alveolata</taxon>
        <taxon>Apicomplexa</taxon>
        <taxon>Conoidasida</taxon>
        <taxon>Coccidia</taxon>
        <taxon>Eucoccidiorida</taxon>
        <taxon>Eimeriorina</taxon>
        <taxon>Sarcocystidae</taxon>
        <taxon>Cystoisospora</taxon>
    </lineage>
</organism>
<feature type="compositionally biased region" description="Polar residues" evidence="1">
    <location>
        <begin position="177"/>
        <end position="195"/>
    </location>
</feature>
<dbReference type="VEuPathDB" id="ToxoDB:CSUI_006794"/>
<feature type="region of interest" description="Disordered" evidence="1">
    <location>
        <begin position="818"/>
        <end position="938"/>
    </location>
</feature>
<dbReference type="Gene3D" id="2.40.50.140">
    <property type="entry name" value="Nucleic acid-binding proteins"/>
    <property type="match status" value="1"/>
</dbReference>
<sequence>MRDYLSMEGLRCRPFFRPGHKEDLYSWARAALVRMRQGAGDSPSPGQSSSFLRDVCLTHYFTLSDVYDDGKLTISPRPTNEHHSAGLLPAPFSLSAPELVTCSVLPQSLPLPDWLVSRNRGASRSLFTSRVLRKSAQLLQASVSAPATPEHQLRREPETRSGSVDDGSKEEKLVPRSTETSCSNGHRGPSQQRAKNSLRRNTDPRGQAGLGLSTDAAPNSPRGRREKEKTSSPRADEGMSLSVEGRGGNAICTAPHEVGSRGLHAVELQRKAGQGDGGSEYQGTRNPYVYAELTAVQANRGTNFYAIVWEVTKALMPPPGGRGVAAFLMNVAVFDESVRFDVGIHTAPGGHAEEYSLALKAKGCPADIPCLSCGDVVRVHRANVSFKFEAERNFVNLSSVLGVTAARVWPVDAVSADADHPSAEGGFPVGATQLHTHFSEEDALRIRALRYHAQQLLSGRRLFTTQYYKPLSLLRRFSMNEEPAYGDLIVRVVKSSMGPCCRILDLDDPEPLVSDYGWVRGDATVAGSHPFDSELSAYLLLVEDASLPGGHIAVVNLSEATCEQLFAAENAIREGQWLRLRNFRWSRFRLEDAVLGRVYECIQPSRSDLARITRLPQLCLDTLVAQQELDGALQGLLEEAGLDEATTESRRGCAGMATMHCETSPVQGEAVVGGAALNGLTDPAEAYEEWAVPAGALGASPHDGVPVSQDRPVACCEVHVPQELLDVHFNAIVYSRLGSVSGARVHSSETEGDAHFGTRAPFRDDEEGMTLPVRLKDAVGRRFRCASEGGISPFFAATDAGAQRLLCRLLKAVLTVTEEHGSDADGTEAKRVGTTCKDEQDSYSSPAQKPRKQRGHAAGKWTPATAGGGAAREVPEASSGSREAERPPADGPQKSGQTAKSASRVGAGYTCVRGGGEEQREDEQSSEEEGEVRTQGLVGRRYMRQLKEASRRRTLASVTATQGAPEQRSEVDAFLGVGNEDCLPEQGARKRKGGFRGRRNLGPGRHELLILRRAVTTVATSPHEWVVLGCEFRRRDAPQELSHSASGRQ</sequence>
<gene>
    <name evidence="2" type="ORF">CSUI_006794</name>
</gene>
<accession>A0A2C6KSP7</accession>
<feature type="compositionally biased region" description="Basic and acidic residues" evidence="1">
    <location>
        <begin position="223"/>
        <end position="237"/>
    </location>
</feature>
<feature type="compositionally biased region" description="Basic and acidic residues" evidence="1">
    <location>
        <begin position="818"/>
        <end position="840"/>
    </location>
</feature>
<dbReference type="SUPFAM" id="SSF50249">
    <property type="entry name" value="Nucleic acid-binding proteins"/>
    <property type="match status" value="1"/>
</dbReference>
<proteinExistence type="predicted"/>
<name>A0A2C6KSP7_9APIC</name>
<dbReference type="Proteomes" id="UP000221165">
    <property type="component" value="Unassembled WGS sequence"/>
</dbReference>
<feature type="region of interest" description="Disordered" evidence="1">
    <location>
        <begin position="142"/>
        <end position="247"/>
    </location>
</feature>
<reference evidence="2 3" key="1">
    <citation type="journal article" date="2017" name="Int. J. Parasitol.">
        <title>The genome of the protozoan parasite Cystoisospora suis and a reverse vaccinology approach to identify vaccine candidates.</title>
        <authorList>
            <person name="Palmieri N."/>
            <person name="Shrestha A."/>
            <person name="Ruttkowski B."/>
            <person name="Beck T."/>
            <person name="Vogl C."/>
            <person name="Tomley F."/>
            <person name="Blake D.P."/>
            <person name="Joachim A."/>
        </authorList>
    </citation>
    <scope>NUCLEOTIDE SEQUENCE [LARGE SCALE GENOMIC DNA]</scope>
    <source>
        <strain evidence="2 3">Wien I</strain>
    </source>
</reference>
<dbReference type="GeneID" id="94430157"/>
<dbReference type="EMBL" id="MIGC01003486">
    <property type="protein sequence ID" value="PHJ19385.1"/>
    <property type="molecule type" value="Genomic_DNA"/>
</dbReference>
<dbReference type="RefSeq" id="XP_067921086.1">
    <property type="nucleotide sequence ID" value="XM_068066946.1"/>
</dbReference>
<dbReference type="OrthoDB" id="330513at2759"/>
<evidence type="ECO:0000313" key="3">
    <source>
        <dbReference type="Proteomes" id="UP000221165"/>
    </source>
</evidence>